<dbReference type="InParanoid" id="D8LIT2"/>
<accession>D8LIT2</accession>
<feature type="region of interest" description="Disordered" evidence="1">
    <location>
        <begin position="1"/>
        <end position="50"/>
    </location>
</feature>
<sequence>MGEVPIKQFGYVPKRPLGKRLGNRPSTTDGLSPRQQWHRNRRPWGGGRIAEARWQCPMCQGVARRGRGGGPRRIGATTSGPESSSKALQWAKTVSTKNAAALGSSAEHSALVSRPPRRHPNDRSGSRNCVTEEPGVGGANCNRESRDTSGNVCRGRIGSCRERGNSKNAAGGRRGGEPESLEKGGTQRGPGTSATWNRNVKEPSGTTSIVGDDSYSGDSFATDDDTENISLEDREEGPESRASRTEELRLSGIRIEDDDATVGAIPSTVVETGRSID</sequence>
<evidence type="ECO:0000256" key="1">
    <source>
        <dbReference type="SAM" id="MobiDB-lite"/>
    </source>
</evidence>
<feature type="compositionally biased region" description="Polar residues" evidence="1">
    <location>
        <begin position="24"/>
        <end position="35"/>
    </location>
</feature>
<evidence type="ECO:0000313" key="2">
    <source>
        <dbReference type="EMBL" id="CBN76816.1"/>
    </source>
</evidence>
<dbReference type="Proteomes" id="UP000002630">
    <property type="component" value="Linkage Group LG08"/>
</dbReference>
<organism evidence="2 3">
    <name type="scientific">Ectocarpus siliculosus</name>
    <name type="common">Brown alga</name>
    <name type="synonym">Conferva siliculosa</name>
    <dbReference type="NCBI Taxonomy" id="2880"/>
    <lineage>
        <taxon>Eukaryota</taxon>
        <taxon>Sar</taxon>
        <taxon>Stramenopiles</taxon>
        <taxon>Ochrophyta</taxon>
        <taxon>PX clade</taxon>
        <taxon>Phaeophyceae</taxon>
        <taxon>Ectocarpales</taxon>
        <taxon>Ectocarpaceae</taxon>
        <taxon>Ectocarpus</taxon>
    </lineage>
</organism>
<proteinExistence type="predicted"/>
<gene>
    <name evidence="2" type="ORF">Esi_0023_0010</name>
</gene>
<keyword evidence="3" id="KW-1185">Reference proteome</keyword>
<dbReference type="OrthoDB" id="10396647at2759"/>
<feature type="compositionally biased region" description="Polar residues" evidence="1">
    <location>
        <begin position="76"/>
        <end position="98"/>
    </location>
</feature>
<dbReference type="EMBL" id="FN649733">
    <property type="protein sequence ID" value="CBN76816.1"/>
    <property type="molecule type" value="Genomic_DNA"/>
</dbReference>
<name>D8LIT2_ECTSI</name>
<dbReference type="AlphaFoldDB" id="D8LIT2"/>
<feature type="region of interest" description="Disordered" evidence="1">
    <location>
        <begin position="62"/>
        <end position="250"/>
    </location>
</feature>
<evidence type="ECO:0000313" key="3">
    <source>
        <dbReference type="Proteomes" id="UP000002630"/>
    </source>
</evidence>
<dbReference type="EMBL" id="FN648409">
    <property type="protein sequence ID" value="CBN76816.1"/>
    <property type="molecule type" value="Genomic_DNA"/>
</dbReference>
<feature type="compositionally biased region" description="Polar residues" evidence="1">
    <location>
        <begin position="189"/>
        <end position="209"/>
    </location>
</feature>
<feature type="compositionally biased region" description="Basic and acidic residues" evidence="1">
    <location>
        <begin position="237"/>
        <end position="249"/>
    </location>
</feature>
<protein>
    <submittedName>
        <fullName evidence="2">Uncharacterized protein</fullName>
    </submittedName>
</protein>
<reference evidence="2 3" key="1">
    <citation type="journal article" date="2010" name="Nature">
        <title>The Ectocarpus genome and the independent evolution of multicellularity in brown algae.</title>
        <authorList>
            <person name="Cock J.M."/>
            <person name="Sterck L."/>
            <person name="Rouze P."/>
            <person name="Scornet D."/>
            <person name="Allen A.E."/>
            <person name="Amoutzias G."/>
            <person name="Anthouard V."/>
            <person name="Artiguenave F."/>
            <person name="Aury J.M."/>
            <person name="Badger J.H."/>
            <person name="Beszteri B."/>
            <person name="Billiau K."/>
            <person name="Bonnet E."/>
            <person name="Bothwell J.H."/>
            <person name="Bowler C."/>
            <person name="Boyen C."/>
            <person name="Brownlee C."/>
            <person name="Carrano C.J."/>
            <person name="Charrier B."/>
            <person name="Cho G.Y."/>
            <person name="Coelho S.M."/>
            <person name="Collen J."/>
            <person name="Corre E."/>
            <person name="Da Silva C."/>
            <person name="Delage L."/>
            <person name="Delaroque N."/>
            <person name="Dittami S.M."/>
            <person name="Doulbeau S."/>
            <person name="Elias M."/>
            <person name="Farnham G."/>
            <person name="Gachon C.M."/>
            <person name="Gschloessl B."/>
            <person name="Heesch S."/>
            <person name="Jabbari K."/>
            <person name="Jubin C."/>
            <person name="Kawai H."/>
            <person name="Kimura K."/>
            <person name="Kloareg B."/>
            <person name="Kupper F.C."/>
            <person name="Lang D."/>
            <person name="Le Bail A."/>
            <person name="Leblanc C."/>
            <person name="Lerouge P."/>
            <person name="Lohr M."/>
            <person name="Lopez P.J."/>
            <person name="Martens C."/>
            <person name="Maumus F."/>
            <person name="Michel G."/>
            <person name="Miranda-Saavedra D."/>
            <person name="Morales J."/>
            <person name="Moreau H."/>
            <person name="Motomura T."/>
            <person name="Nagasato C."/>
            <person name="Napoli C.A."/>
            <person name="Nelson D.R."/>
            <person name="Nyvall-Collen P."/>
            <person name="Peters A.F."/>
            <person name="Pommier C."/>
            <person name="Potin P."/>
            <person name="Poulain J."/>
            <person name="Quesneville H."/>
            <person name="Read B."/>
            <person name="Rensing S.A."/>
            <person name="Ritter A."/>
            <person name="Rousvoal S."/>
            <person name="Samanta M."/>
            <person name="Samson G."/>
            <person name="Schroeder D.C."/>
            <person name="Segurens B."/>
            <person name="Strittmatter M."/>
            <person name="Tonon T."/>
            <person name="Tregear J.W."/>
            <person name="Valentin K."/>
            <person name="von Dassow P."/>
            <person name="Yamagishi T."/>
            <person name="Van de Peer Y."/>
            <person name="Wincker P."/>
        </authorList>
    </citation>
    <scope>NUCLEOTIDE SEQUENCE [LARGE SCALE GENOMIC DNA]</scope>
    <source>
        <strain evidence="3">Ec32 / CCAP1310/4</strain>
    </source>
</reference>